<sequence>MGTTVLRPAGAGRIVVVGNGPAAHRLVERLRAHGHTGSITVLGREEQPAYNRVLLGAVLDRTLSPETVALPDVDAEVRLRVTATEIDRRRRVVRTDTGTEHEYDVLVLATGARPTLPEITGLRAEHLQPLRTLADCRRFDDVAGPLAVLGGGILGVEAARALLARGHRVTLVHPKPYPMDRQVDPAGGRLLAERLGKLGVELRLGRRATAYRPGRLILDNSDVVPAELVVACTGVVPETGLAVRAGLPVRRGVVVDDQLRTADPRIHAIGDCAEHNGDTPGLIASAWDQADVLAAVLTGEDVRYRGTRTVTRLKARGIDLVSIGSVDGLDSAEAEVVTLSDPARGRYAKLALREERIIGAVLFGLPEAIASVSQLHDRDLPVPADRLALLLGTPAAMPGAPAELPDDAVICRCNNVTKKALTAAWQGGARSVPELAGATRATTGCGGCVDDVGRICAALANRTDHEREGAA</sequence>
<reference evidence="19" key="3">
    <citation type="journal article" date="2019" name="Int. J. Syst. Evol. Microbiol.">
        <title>The Global Catalogue of Microorganisms (GCM) 10K type strain sequencing project: providing services to taxonomists for standard genome sequencing and annotation.</title>
        <authorList>
            <consortium name="The Broad Institute Genomics Platform"/>
            <consortium name="The Broad Institute Genome Sequencing Center for Infectious Disease"/>
            <person name="Wu L."/>
            <person name="Ma J."/>
        </authorList>
    </citation>
    <scope>NUCLEOTIDE SEQUENCE [LARGE SCALE GENOMIC DNA]</scope>
    <source>
        <strain evidence="19">JCM 10664</strain>
    </source>
</reference>
<dbReference type="Gene3D" id="3.50.50.60">
    <property type="entry name" value="FAD/NAD(P)-binding domain"/>
    <property type="match status" value="2"/>
</dbReference>
<feature type="domain" description="NADH-rubredoxin oxidoreductase C-terminal" evidence="15">
    <location>
        <begin position="310"/>
        <end position="364"/>
    </location>
</feature>
<organism evidence="17 18">
    <name type="scientific">Saccharopolyspora thermophila</name>
    <dbReference type="NCBI Taxonomy" id="89367"/>
    <lineage>
        <taxon>Bacteria</taxon>
        <taxon>Bacillati</taxon>
        <taxon>Actinomycetota</taxon>
        <taxon>Actinomycetes</taxon>
        <taxon>Pseudonocardiales</taxon>
        <taxon>Pseudonocardiaceae</taxon>
        <taxon>Saccharopolyspora</taxon>
    </lineage>
</organism>
<evidence type="ECO:0000256" key="1">
    <source>
        <dbReference type="ARBA" id="ARBA00001929"/>
    </source>
</evidence>
<keyword evidence="6" id="KW-0349">Heme</keyword>
<evidence type="ECO:0000259" key="15">
    <source>
        <dbReference type="Pfam" id="PF18267"/>
    </source>
</evidence>
<keyword evidence="19" id="KW-1185">Reference proteome</keyword>
<evidence type="ECO:0000256" key="9">
    <source>
        <dbReference type="ARBA" id="ARBA00022827"/>
    </source>
</evidence>
<dbReference type="Gene3D" id="3.30.390.30">
    <property type="match status" value="1"/>
</dbReference>
<evidence type="ECO:0000256" key="3">
    <source>
        <dbReference type="ARBA" id="ARBA00001974"/>
    </source>
</evidence>
<evidence type="ECO:0000256" key="6">
    <source>
        <dbReference type="ARBA" id="ARBA00022617"/>
    </source>
</evidence>
<comment type="caution">
    <text evidence="17">The sequence shown here is derived from an EMBL/GenBank/DDBJ whole genome shotgun (WGS) entry which is preliminary data.</text>
</comment>
<dbReference type="Proteomes" id="UP001500220">
    <property type="component" value="Unassembled WGS sequence"/>
</dbReference>
<dbReference type="PANTHER" id="PTHR43809:SF1">
    <property type="entry name" value="NITRITE REDUCTASE (NADH) LARGE SUBUNIT"/>
    <property type="match status" value="1"/>
</dbReference>
<evidence type="ECO:0000256" key="12">
    <source>
        <dbReference type="ARBA" id="ARBA00023014"/>
    </source>
</evidence>
<feature type="domain" description="FAD/NAD(P)-binding" evidence="14">
    <location>
        <begin position="13"/>
        <end position="290"/>
    </location>
</feature>
<comment type="similarity">
    <text evidence="5">Belongs to the nitrite and sulfite reductase 4Fe-4S domain family.</text>
</comment>
<keyword evidence="8" id="KW-0479">Metal-binding</keyword>
<evidence type="ECO:0000256" key="10">
    <source>
        <dbReference type="ARBA" id="ARBA00023002"/>
    </source>
</evidence>
<dbReference type="Proteomes" id="UP000597989">
    <property type="component" value="Unassembled WGS sequence"/>
</dbReference>
<proteinExistence type="inferred from homology"/>
<name>A0A917JYE0_9PSEU</name>
<dbReference type="EMBL" id="BMMT01000009">
    <property type="protein sequence ID" value="GGI90268.1"/>
    <property type="molecule type" value="Genomic_DNA"/>
</dbReference>
<dbReference type="PANTHER" id="PTHR43809">
    <property type="entry name" value="NITRITE REDUCTASE (NADH) LARGE SUBUNIT"/>
    <property type="match status" value="1"/>
</dbReference>
<dbReference type="Pfam" id="PF04324">
    <property type="entry name" value="Fer2_BFD"/>
    <property type="match status" value="1"/>
</dbReference>
<dbReference type="InterPro" id="IPR016156">
    <property type="entry name" value="FAD/NAD-linked_Rdtase_dimer_sf"/>
</dbReference>
<dbReference type="SUPFAM" id="SSF51905">
    <property type="entry name" value="FAD/NAD(P)-binding domain"/>
    <property type="match status" value="2"/>
</dbReference>
<accession>A0A917JYE0</accession>
<feature type="domain" description="BFD-like [2Fe-2S]-binding" evidence="13">
    <location>
        <begin position="409"/>
        <end position="455"/>
    </location>
</feature>
<evidence type="ECO:0000256" key="7">
    <source>
        <dbReference type="ARBA" id="ARBA00022630"/>
    </source>
</evidence>
<dbReference type="GO" id="GO:0046872">
    <property type="term" value="F:metal ion binding"/>
    <property type="evidence" value="ECO:0007669"/>
    <property type="project" value="UniProtKB-KW"/>
</dbReference>
<reference evidence="17 18" key="2">
    <citation type="journal article" date="2014" name="Int. J. Syst. Evol. Microbiol.">
        <title>Complete genome sequence of Corynebacterium casei LMG S-19264T (=DSM 44701T), isolated from a smear-ripened cheese.</title>
        <authorList>
            <consortium name="US DOE Joint Genome Institute (JGI-PGF)"/>
            <person name="Walter F."/>
            <person name="Albersmeier A."/>
            <person name="Kalinowski J."/>
            <person name="Ruckert C."/>
        </authorList>
    </citation>
    <scope>NUCLEOTIDE SEQUENCE [LARGE SCALE GENOMIC DNA]</scope>
    <source>
        <strain evidence="17 18">CGMCC 4.7206</strain>
    </source>
</reference>
<dbReference type="GO" id="GO:0051536">
    <property type="term" value="F:iron-sulfur cluster binding"/>
    <property type="evidence" value="ECO:0007669"/>
    <property type="project" value="UniProtKB-KW"/>
</dbReference>
<gene>
    <name evidence="17" type="primary">nasC</name>
    <name evidence="16" type="ORF">GCM10009545_35940</name>
    <name evidence="17" type="ORF">GCM10011581_29140</name>
</gene>
<reference evidence="16" key="5">
    <citation type="submission" date="2023-12" db="EMBL/GenBank/DDBJ databases">
        <authorList>
            <person name="Sun Q."/>
            <person name="Inoue M."/>
        </authorList>
    </citation>
    <scope>NUCLEOTIDE SEQUENCE</scope>
    <source>
        <strain evidence="16">JCM 10664</strain>
    </source>
</reference>
<keyword evidence="11" id="KW-0408">Iron</keyword>
<evidence type="ECO:0000313" key="17">
    <source>
        <dbReference type="EMBL" id="GGI90268.1"/>
    </source>
</evidence>
<evidence type="ECO:0000259" key="13">
    <source>
        <dbReference type="Pfam" id="PF04324"/>
    </source>
</evidence>
<evidence type="ECO:0000313" key="19">
    <source>
        <dbReference type="Proteomes" id="UP001500220"/>
    </source>
</evidence>
<reference evidence="17" key="4">
    <citation type="submission" date="2020-09" db="EMBL/GenBank/DDBJ databases">
        <authorList>
            <person name="Sun Q."/>
            <person name="Zhou Y."/>
        </authorList>
    </citation>
    <scope>NUCLEOTIDE SEQUENCE</scope>
    <source>
        <strain evidence="17">CGMCC 4.7206</strain>
    </source>
</reference>
<dbReference type="InterPro" id="IPR007419">
    <property type="entry name" value="BFD-like_2Fe2S-bd_dom"/>
</dbReference>
<comment type="cofactor">
    <cofactor evidence="2">
        <name>[4Fe-4S] cluster</name>
        <dbReference type="ChEBI" id="CHEBI:49883"/>
    </cofactor>
</comment>
<comment type="cofactor">
    <cofactor evidence="1">
        <name>siroheme</name>
        <dbReference type="ChEBI" id="CHEBI:60052"/>
    </cofactor>
</comment>
<dbReference type="PRINTS" id="PR00469">
    <property type="entry name" value="PNDRDTASEII"/>
</dbReference>
<evidence type="ECO:0000313" key="18">
    <source>
        <dbReference type="Proteomes" id="UP000597989"/>
    </source>
</evidence>
<keyword evidence="7" id="KW-0285">Flavoprotein</keyword>
<dbReference type="InterPro" id="IPR041575">
    <property type="entry name" value="Rubredoxin_C"/>
</dbReference>
<evidence type="ECO:0000259" key="14">
    <source>
        <dbReference type="Pfam" id="PF07992"/>
    </source>
</evidence>
<reference evidence="16" key="1">
    <citation type="journal article" date="2014" name="Int. J. Syst. Evol. Microbiol.">
        <title>Complete genome of a new Firmicutes species belonging to the dominant human colonic microbiota ('Ruminococcus bicirculans') reveals two chromosomes and a selective capacity to utilize plant glucans.</title>
        <authorList>
            <consortium name="NISC Comparative Sequencing Program"/>
            <person name="Wegmann U."/>
            <person name="Louis P."/>
            <person name="Goesmann A."/>
            <person name="Henrissat B."/>
            <person name="Duncan S.H."/>
            <person name="Flint H.J."/>
        </authorList>
    </citation>
    <scope>NUCLEOTIDE SEQUENCE</scope>
    <source>
        <strain evidence="16">JCM 10664</strain>
    </source>
</reference>
<keyword evidence="9" id="KW-0274">FAD</keyword>
<comment type="pathway">
    <text evidence="4">Nitrogen metabolism; nitrate reduction (assimilation).</text>
</comment>
<evidence type="ECO:0000313" key="16">
    <source>
        <dbReference type="EMBL" id="GAA0530277.1"/>
    </source>
</evidence>
<dbReference type="InterPro" id="IPR036188">
    <property type="entry name" value="FAD/NAD-bd_sf"/>
</dbReference>
<dbReference type="AlphaFoldDB" id="A0A917JYE0"/>
<dbReference type="Pfam" id="PF07992">
    <property type="entry name" value="Pyr_redox_2"/>
    <property type="match status" value="1"/>
</dbReference>
<keyword evidence="10" id="KW-0560">Oxidoreductase</keyword>
<keyword evidence="12" id="KW-0411">Iron-sulfur</keyword>
<dbReference type="Gene3D" id="1.10.10.1100">
    <property type="entry name" value="BFD-like [2Fe-2S]-binding domain"/>
    <property type="match status" value="1"/>
</dbReference>
<dbReference type="RefSeq" id="WP_188987893.1">
    <property type="nucleotide sequence ID" value="NZ_BAAAHC010000013.1"/>
</dbReference>
<evidence type="ECO:0000256" key="5">
    <source>
        <dbReference type="ARBA" id="ARBA00010429"/>
    </source>
</evidence>
<dbReference type="InterPro" id="IPR023753">
    <property type="entry name" value="FAD/NAD-binding_dom"/>
</dbReference>
<evidence type="ECO:0000256" key="8">
    <source>
        <dbReference type="ARBA" id="ARBA00022723"/>
    </source>
</evidence>
<dbReference type="PRINTS" id="PR00368">
    <property type="entry name" value="FADPNR"/>
</dbReference>
<dbReference type="Pfam" id="PF18267">
    <property type="entry name" value="Rubredoxin_C"/>
    <property type="match status" value="1"/>
</dbReference>
<dbReference type="InterPro" id="IPR052034">
    <property type="entry name" value="NasD-like"/>
</dbReference>
<comment type="cofactor">
    <cofactor evidence="3">
        <name>FAD</name>
        <dbReference type="ChEBI" id="CHEBI:57692"/>
    </cofactor>
</comment>
<evidence type="ECO:0000256" key="2">
    <source>
        <dbReference type="ARBA" id="ARBA00001966"/>
    </source>
</evidence>
<protein>
    <submittedName>
        <fullName evidence="16">FAD-dependent oxidoreductase</fullName>
    </submittedName>
    <submittedName>
        <fullName evidence="17">FAD/NAD(P)-binding oxidoreductase</fullName>
    </submittedName>
</protein>
<dbReference type="InterPro" id="IPR041854">
    <property type="entry name" value="BFD-like_2Fe2S-bd_dom_sf"/>
</dbReference>
<evidence type="ECO:0000256" key="11">
    <source>
        <dbReference type="ARBA" id="ARBA00023004"/>
    </source>
</evidence>
<dbReference type="GO" id="GO:0016491">
    <property type="term" value="F:oxidoreductase activity"/>
    <property type="evidence" value="ECO:0007669"/>
    <property type="project" value="UniProtKB-KW"/>
</dbReference>
<dbReference type="EMBL" id="BAAAHC010000013">
    <property type="protein sequence ID" value="GAA0530277.1"/>
    <property type="molecule type" value="Genomic_DNA"/>
</dbReference>
<evidence type="ECO:0000256" key="4">
    <source>
        <dbReference type="ARBA" id="ARBA00005096"/>
    </source>
</evidence>